<keyword evidence="7" id="KW-0378">Hydrolase</keyword>
<accession>A0ABX0YMT0</accession>
<evidence type="ECO:0000256" key="2">
    <source>
        <dbReference type="ARBA" id="ARBA00006811"/>
    </source>
</evidence>
<evidence type="ECO:0000313" key="15">
    <source>
        <dbReference type="Proteomes" id="UP000746535"/>
    </source>
</evidence>
<evidence type="ECO:0000256" key="4">
    <source>
        <dbReference type="ARBA" id="ARBA00022656"/>
    </source>
</evidence>
<keyword evidence="3" id="KW-0929">Antimicrobial</keyword>
<sequence>QNVSGGLNFTFGTMKVGGNLSLAQDRLKSNFDSVKEQTGLFAGKAGYQVTVGDHTQLDGAVIGSTASSDKNSLITGTLGWTDLRNQAEFTAQHQSVNLSSGGSLGDQFKGNMASTLLAGANRSGHDSSTTYAAVSPGALLLTKPAQQTQDVGTLNTDVAHAANALSPIFDKEKEQQRLQQTQMIAELGNQAMDVIRTQGAIQAAKAKTDPVALAAARAALIKGGNSDPSPTDIADKAANTAMAAYGTGSSLQRAAQAVTAAVQGLAGGNLQAAISGAAAPYLANTIKQKAGDNDQARIMAQAVLGAVVAKAQGNSAAPGATGAAVGELIAASIYPNTNHQDLTESERQIVSMLSTLAAGLAGGLASGDAAGGVAGAQAGQNAVENNNLSQTERIEFNQKKAEYAKGCAGAAAASPGCQTLKKELAALEDKGRSILQQEYLAVGSDMGTDTVTKNEPGSVVPCVGSSNGYCVISNTKVQTREGMEWALSPASDVQAQAQLAQNQQDSIQLDQRVREKGQEWFEGGCGGVGPGSTLCQAYFAAGGQNPFTGQVASTSERIGNAAALALGLLPFLPLGLGGASTIVRNPNLTGALTDAEAGISVERGSLGGAKATAQIDSPPVKTGWKVGDDVYNQTAKGNEPSWSTVRSRFWKNEASAPDAASTYGSENLERMGKGLAPQRYNADKGGVESMELSHEPIPARDGGKDFVPRWPQDHAAVDPYRKPGY</sequence>
<keyword evidence="5" id="KW-0540">Nuclease</keyword>
<reference evidence="14 15" key="1">
    <citation type="submission" date="2020-03" db="EMBL/GenBank/DDBJ databases">
        <authorList>
            <person name="Wang L."/>
            <person name="He N."/>
            <person name="Li Y."/>
            <person name="Fang Y."/>
            <person name="Zhang F."/>
        </authorList>
    </citation>
    <scope>NUCLEOTIDE SEQUENCE [LARGE SCALE GENOMIC DNA]</scope>
    <source>
        <strain evidence="15">hsmgli-8</strain>
    </source>
</reference>
<keyword evidence="10" id="KW-0843">Virulence</keyword>
<organism evidence="14 15">
    <name type="scientific">Pseudomonas quercus</name>
    <dbReference type="NCBI Taxonomy" id="2722792"/>
    <lineage>
        <taxon>Bacteria</taxon>
        <taxon>Pseudomonadati</taxon>
        <taxon>Pseudomonadota</taxon>
        <taxon>Gammaproteobacteria</taxon>
        <taxon>Pseudomonadales</taxon>
        <taxon>Pseudomonadaceae</taxon>
        <taxon>Pseudomonas</taxon>
    </lineage>
</organism>
<dbReference type="SUPFAM" id="SSF54060">
    <property type="entry name" value="His-Me finger endonucleases"/>
    <property type="match status" value="1"/>
</dbReference>
<comment type="caution">
    <text evidence="14">The sequence shown here is derived from an EMBL/GenBank/DDBJ whole genome shotgun (WGS) entry which is preliminary data.</text>
</comment>
<dbReference type="Gene3D" id="3.90.540.10">
    <property type="entry name" value="Colicin/pyocin, DNase domain"/>
    <property type="match status" value="1"/>
</dbReference>
<evidence type="ECO:0000256" key="10">
    <source>
        <dbReference type="ARBA" id="ARBA00023026"/>
    </source>
</evidence>
<evidence type="ECO:0000256" key="8">
    <source>
        <dbReference type="ARBA" id="ARBA00022913"/>
    </source>
</evidence>
<evidence type="ECO:0000256" key="6">
    <source>
        <dbReference type="ARBA" id="ARBA00022759"/>
    </source>
</evidence>
<evidence type="ECO:0000256" key="12">
    <source>
        <dbReference type="SAM" id="MobiDB-lite"/>
    </source>
</evidence>
<dbReference type="EMBL" id="JAAVJI010000028">
    <property type="protein sequence ID" value="NJP03609.1"/>
    <property type="molecule type" value="Genomic_DNA"/>
</dbReference>
<gene>
    <name evidence="14" type="ORF">HBH25_22555</name>
</gene>
<feature type="non-terminal residue" evidence="14">
    <location>
        <position position="1"/>
    </location>
</feature>
<evidence type="ECO:0000259" key="13">
    <source>
        <dbReference type="Pfam" id="PF04829"/>
    </source>
</evidence>
<keyword evidence="11" id="KW-0078">Bacteriocin</keyword>
<evidence type="ECO:0000256" key="9">
    <source>
        <dbReference type="ARBA" id="ARBA00023022"/>
    </source>
</evidence>
<evidence type="ECO:0000313" key="14">
    <source>
        <dbReference type="EMBL" id="NJP03609.1"/>
    </source>
</evidence>
<comment type="subcellular location">
    <subcellularLocation>
        <location evidence="1">Target cell</location>
        <location evidence="1">Target cell cytoplasm</location>
    </subcellularLocation>
</comment>
<dbReference type="Pfam" id="PF04829">
    <property type="entry name" value="PT-VENN"/>
    <property type="match status" value="1"/>
</dbReference>
<feature type="region of interest" description="Disordered" evidence="12">
    <location>
        <begin position="694"/>
        <end position="725"/>
    </location>
</feature>
<keyword evidence="9" id="KW-0044">Antibiotic</keyword>
<evidence type="ECO:0000256" key="3">
    <source>
        <dbReference type="ARBA" id="ARBA00022529"/>
    </source>
</evidence>
<keyword evidence="4" id="KW-0800">Toxin</keyword>
<evidence type="ECO:0000256" key="5">
    <source>
        <dbReference type="ARBA" id="ARBA00022722"/>
    </source>
</evidence>
<dbReference type="InterPro" id="IPR006914">
    <property type="entry name" value="VENN_dom"/>
</dbReference>
<proteinExistence type="inferred from homology"/>
<dbReference type="Proteomes" id="UP000746535">
    <property type="component" value="Unassembled WGS sequence"/>
</dbReference>
<comment type="similarity">
    <text evidence="2">Belongs to the colicin/pyosin nuclease family.</text>
</comment>
<feature type="domain" description="VENN motif-containing" evidence="13">
    <location>
        <begin position="340"/>
        <end position="389"/>
    </location>
</feature>
<protein>
    <recommendedName>
        <fullName evidence="13">VENN motif-containing domain-containing protein</fullName>
    </recommendedName>
</protein>
<keyword evidence="15" id="KW-1185">Reference proteome</keyword>
<evidence type="ECO:0000256" key="7">
    <source>
        <dbReference type="ARBA" id="ARBA00022801"/>
    </source>
</evidence>
<keyword evidence="8" id="KW-1266">Target cell cytoplasm</keyword>
<dbReference type="RefSeq" id="WP_178089114.1">
    <property type="nucleotide sequence ID" value="NZ_JAAVJI010000028.1"/>
</dbReference>
<evidence type="ECO:0000256" key="11">
    <source>
        <dbReference type="ARBA" id="ARBA00023048"/>
    </source>
</evidence>
<keyword evidence="6" id="KW-0255">Endonuclease</keyword>
<name>A0ABX0YMT0_9PSED</name>
<evidence type="ECO:0000256" key="1">
    <source>
        <dbReference type="ARBA" id="ARBA00004219"/>
    </source>
</evidence>
<dbReference type="InterPro" id="IPR044925">
    <property type="entry name" value="His-Me_finger_sf"/>
</dbReference>
<dbReference type="InterPro" id="IPR037146">
    <property type="entry name" value="Colicin/pyocin_DNase_dom_sf"/>
</dbReference>